<comment type="similarity">
    <text evidence="1">Belongs to the inositol monophosphatase superfamily.</text>
</comment>
<dbReference type="Gene3D" id="3.30.540.10">
    <property type="entry name" value="Fructose-1,6-Bisphosphatase, subunit A, domain 1"/>
    <property type="match status" value="1"/>
</dbReference>
<dbReference type="InterPro" id="IPR000760">
    <property type="entry name" value="Inositol_monophosphatase-like"/>
</dbReference>
<gene>
    <name evidence="2" type="ORF">J6595_06860</name>
</gene>
<evidence type="ECO:0000313" key="2">
    <source>
        <dbReference type="EMBL" id="MBP0615295.1"/>
    </source>
</evidence>
<comment type="caution">
    <text evidence="2">The sequence shown here is derived from an EMBL/GenBank/DDBJ whole genome shotgun (WGS) entry which is preliminary data.</text>
</comment>
<evidence type="ECO:0000256" key="1">
    <source>
        <dbReference type="ARBA" id="ARBA00009759"/>
    </source>
</evidence>
<dbReference type="Gene3D" id="3.40.190.80">
    <property type="match status" value="1"/>
</dbReference>
<reference evidence="2 3" key="1">
    <citation type="submission" date="2021-04" db="EMBL/GenBank/DDBJ databases">
        <title>Whole genome sequence of Jiella sp. KSK16Y-1.</title>
        <authorList>
            <person name="Tuo L."/>
        </authorList>
    </citation>
    <scope>NUCLEOTIDE SEQUENCE [LARGE SCALE GENOMIC DNA]</scope>
    <source>
        <strain evidence="2 3">KSK16Y-1</strain>
    </source>
</reference>
<dbReference type="SUPFAM" id="SSF56655">
    <property type="entry name" value="Carbohydrate phosphatase"/>
    <property type="match status" value="1"/>
</dbReference>
<dbReference type="PANTHER" id="PTHR20854:SF4">
    <property type="entry name" value="INOSITOL-1-MONOPHOSPHATASE-RELATED"/>
    <property type="match status" value="1"/>
</dbReference>
<sequence>MTQTIDVARFAELLREAAKAEIMPRFRNLSDGDVRQKTSATDLVTEADEAAERFIARECQRLLPDALFVGEESVAADPGLLDRLNEAELAIVVDPVDGTANFAGGLPLFAVMAAIVVKGETVAGLIYDPLGDDCILAEKGGGARRLLASGEEARLSTAAPMPLSEAVGCISTSYFPQALKAHLLPGLGAIKIAANYRCAGHEYRLLASGGSQFSAYAKLMPWDHLAGALITMEAGGHVAKIDGSPYTPLDREGAMIAAASEEAWHAVKATLFPSAV</sequence>
<dbReference type="RefSeq" id="WP_209593703.1">
    <property type="nucleotide sequence ID" value="NZ_JAGJCF010000003.1"/>
</dbReference>
<evidence type="ECO:0000313" key="3">
    <source>
        <dbReference type="Proteomes" id="UP000678276"/>
    </source>
</evidence>
<protein>
    <submittedName>
        <fullName evidence="2">Inositol monophosphatase</fullName>
    </submittedName>
</protein>
<accession>A0ABS4BEW3</accession>
<dbReference type="PRINTS" id="PR00377">
    <property type="entry name" value="IMPHPHTASES"/>
</dbReference>
<keyword evidence="3" id="KW-1185">Reference proteome</keyword>
<dbReference type="EMBL" id="JAGJCF010000003">
    <property type="protein sequence ID" value="MBP0615295.1"/>
    <property type="molecule type" value="Genomic_DNA"/>
</dbReference>
<dbReference type="PANTHER" id="PTHR20854">
    <property type="entry name" value="INOSITOL MONOPHOSPHATASE"/>
    <property type="match status" value="1"/>
</dbReference>
<name>A0ABS4BEW3_9HYPH</name>
<organism evidence="2 3">
    <name type="scientific">Jiella mangrovi</name>
    <dbReference type="NCBI Taxonomy" id="2821407"/>
    <lineage>
        <taxon>Bacteria</taxon>
        <taxon>Pseudomonadati</taxon>
        <taxon>Pseudomonadota</taxon>
        <taxon>Alphaproteobacteria</taxon>
        <taxon>Hyphomicrobiales</taxon>
        <taxon>Aurantimonadaceae</taxon>
        <taxon>Jiella</taxon>
    </lineage>
</organism>
<dbReference type="Proteomes" id="UP000678276">
    <property type="component" value="Unassembled WGS sequence"/>
</dbReference>
<proteinExistence type="inferred from homology"/>
<dbReference type="Pfam" id="PF00459">
    <property type="entry name" value="Inositol_P"/>
    <property type="match status" value="1"/>
</dbReference>